<dbReference type="GeneID" id="8315740"/>
<dbReference type="GO" id="GO:0072330">
    <property type="term" value="P:monocarboxylic acid biosynthetic process"/>
    <property type="evidence" value="ECO:0007669"/>
    <property type="project" value="UniProtKB-ARBA"/>
</dbReference>
<dbReference type="VEuPathDB" id="FungiDB:PCH_Pc13g10250"/>
<proteinExistence type="predicted"/>
<dbReference type="InterPro" id="IPR000073">
    <property type="entry name" value="AB_hydrolase_1"/>
</dbReference>
<dbReference type="EMBL" id="AM920428">
    <property type="protein sequence ID" value="CAP92094.1"/>
    <property type="molecule type" value="Genomic_DNA"/>
</dbReference>
<organism evidence="2 3">
    <name type="scientific">Penicillium rubens (strain ATCC 28089 / DSM 1075 / NRRL 1951 / Wisconsin 54-1255)</name>
    <name type="common">Penicillium chrysogenum</name>
    <dbReference type="NCBI Taxonomy" id="500485"/>
    <lineage>
        <taxon>Eukaryota</taxon>
        <taxon>Fungi</taxon>
        <taxon>Dikarya</taxon>
        <taxon>Ascomycota</taxon>
        <taxon>Pezizomycotina</taxon>
        <taxon>Eurotiomycetes</taxon>
        <taxon>Eurotiomycetidae</taxon>
        <taxon>Eurotiales</taxon>
        <taxon>Aspergillaceae</taxon>
        <taxon>Penicillium</taxon>
        <taxon>Penicillium chrysogenum species complex</taxon>
    </lineage>
</organism>
<name>B6H4S5_PENRW</name>
<accession>B6H4S5</accession>
<keyword evidence="3" id="KW-1185">Reference proteome</keyword>
<dbReference type="InterPro" id="IPR029058">
    <property type="entry name" value="AB_hydrolase_fold"/>
</dbReference>
<dbReference type="PANTHER" id="PTHR45763:SF46">
    <property type="entry name" value="AB HYDROLASE-1 DOMAIN-CONTAINING PROTEIN"/>
    <property type="match status" value="1"/>
</dbReference>
<sequence length="334" mass="38015">MSPRTICVNPIRAMNPTTKTRFSMRSINRTTQCRYIRTASSRSDQTMRLSDGRTLGYAEYGCETGYPLMIMHGYPQCRLEASALDHIFRQRRIRVIAPERPGFGLSTGQPNRCIMDWPADVQALAHHLNLSRFAIMGGSGGGPYALACARMLPQDMMSAVGIFAGAGDWRAGAHHMPWIYRVSMLAAEHWPAGLRGSLAFVLWILRNGLNTEMATRRINDYLLKDRDQHDESVEERRAQLLRIIFEPFAQGTGPAAYEAKLLSQDWGIKFGDITYNNIHIWHAEKDWNSPLTMTEYYVKLLSNKPSFRVFEGDTHFTIHRHLDEILSELIPESP</sequence>
<dbReference type="RefSeq" id="XP_002559447.1">
    <property type="nucleotide sequence ID" value="XM_002559401.1"/>
</dbReference>
<dbReference type="Proteomes" id="UP000000724">
    <property type="component" value="Contig Pc00c13"/>
</dbReference>
<dbReference type="SUPFAM" id="SSF53474">
    <property type="entry name" value="alpha/beta-Hydrolases"/>
    <property type="match status" value="1"/>
</dbReference>
<dbReference type="GO" id="GO:0017000">
    <property type="term" value="P:antibiotic biosynthetic process"/>
    <property type="evidence" value="ECO:0007669"/>
    <property type="project" value="UniProtKB-ARBA"/>
</dbReference>
<evidence type="ECO:0000313" key="2">
    <source>
        <dbReference type="EMBL" id="CAP92094.1"/>
    </source>
</evidence>
<dbReference type="BioCyc" id="PCHR:PC13G10250-MONOMER"/>
<dbReference type="Pfam" id="PF00561">
    <property type="entry name" value="Abhydrolase_1"/>
    <property type="match status" value="1"/>
</dbReference>
<dbReference type="OMA" id="PWIAGTQ"/>
<reference evidence="2 3" key="1">
    <citation type="journal article" date="2008" name="Nat. Biotechnol.">
        <title>Genome sequencing and analysis of the filamentous fungus Penicillium chrysogenum.</title>
        <authorList>
            <person name="van den Berg M.A."/>
            <person name="Albang R."/>
            <person name="Albermann K."/>
            <person name="Badger J.H."/>
            <person name="Daran J.-M."/>
            <person name="Driessen A.J.M."/>
            <person name="Garcia-Estrada C."/>
            <person name="Fedorova N.D."/>
            <person name="Harris D.M."/>
            <person name="Heijne W.H.M."/>
            <person name="Joardar V.S."/>
            <person name="Kiel J.A.K.W."/>
            <person name="Kovalchuk A."/>
            <person name="Martin J.F."/>
            <person name="Nierman W.C."/>
            <person name="Nijland J.G."/>
            <person name="Pronk J.T."/>
            <person name="Roubos J.A."/>
            <person name="van der Klei I.J."/>
            <person name="van Peij N.N.M.E."/>
            <person name="Veenhuis M."/>
            <person name="von Doehren H."/>
            <person name="Wagner C."/>
            <person name="Wortman J.R."/>
            <person name="Bovenberg R.A.L."/>
        </authorList>
    </citation>
    <scope>NUCLEOTIDE SEQUENCE [LARGE SCALE GENOMIC DNA]</scope>
    <source>
        <strain evidence="3">ATCC 28089 / DSM 1075 / NRRL 1951 / Wisconsin 54-1255</strain>
    </source>
</reference>
<dbReference type="OrthoDB" id="294702at2759"/>
<dbReference type="KEGG" id="pcs:N7525_003155"/>
<dbReference type="Gene3D" id="3.40.50.1820">
    <property type="entry name" value="alpha/beta hydrolase"/>
    <property type="match status" value="1"/>
</dbReference>
<dbReference type="eggNOG" id="ENOG502QS8H">
    <property type="taxonomic scope" value="Eukaryota"/>
</dbReference>
<feature type="domain" description="AB hydrolase-1" evidence="1">
    <location>
        <begin position="66"/>
        <end position="317"/>
    </location>
</feature>
<protein>
    <submittedName>
        <fullName evidence="2">Pc13g10250 protein</fullName>
    </submittedName>
</protein>
<dbReference type="HOGENOM" id="CLU_020336_49_0_1"/>
<evidence type="ECO:0000259" key="1">
    <source>
        <dbReference type="Pfam" id="PF00561"/>
    </source>
</evidence>
<dbReference type="AlphaFoldDB" id="B6H4S5"/>
<evidence type="ECO:0000313" key="3">
    <source>
        <dbReference type="Proteomes" id="UP000000724"/>
    </source>
</evidence>
<dbReference type="PANTHER" id="PTHR45763">
    <property type="entry name" value="HYDROLASE, ALPHA/BETA FOLD FAMILY PROTEIN, EXPRESSED-RELATED"/>
    <property type="match status" value="1"/>
</dbReference>
<gene>
    <name evidence="2" type="ORF">Pc13g10250</name>
    <name evidence="2" type="ORF">PCH_Pc13g10250</name>
</gene>